<sequence length="350" mass="40571">MKVEPLVSIIIVNWNGGKVFEECLKSLTKVNKPRWELILVDNGSTDESQLLINKIDFPATSVKLIQNKKNVGFAPANNQAYKEAKGKYILLLNNDTKATPNFLEPLVSKMEEDSSLGVIQPKIYLMDTDKLLDNAGSFMTRIGFLDHWGFMQKDSGEFDQEREIFSAKGACMLIRKSVVDNVGLFDDDFVSYFEESDFCWRVWLAGFKVIYYPKTHVFHKLGFTIRRQNVLDMNCHYYKNRISSLMKNLETKNLLLVLVPHLLISLGISLAFLLSLRFRSFTMVLRALVWNLLNILSTARKRKRIQDFRIISDDLLFKRVGKKIDWIKFYESFKRVQNDIVRRLVTTGSK</sequence>
<dbReference type="Gene3D" id="3.90.550.10">
    <property type="entry name" value="Spore Coat Polysaccharide Biosynthesis Protein SpsA, Chain A"/>
    <property type="match status" value="1"/>
</dbReference>
<dbReference type="PANTHER" id="PTHR43179:SF12">
    <property type="entry name" value="GALACTOFURANOSYLTRANSFERASE GLFT2"/>
    <property type="match status" value="1"/>
</dbReference>
<dbReference type="InterPro" id="IPR029044">
    <property type="entry name" value="Nucleotide-diphossugar_trans"/>
</dbReference>
<dbReference type="SUPFAM" id="SSF53448">
    <property type="entry name" value="Nucleotide-diphospho-sugar transferases"/>
    <property type="match status" value="1"/>
</dbReference>
<evidence type="ECO:0000256" key="1">
    <source>
        <dbReference type="ARBA" id="ARBA00006739"/>
    </source>
</evidence>
<dbReference type="PANTHER" id="PTHR43179">
    <property type="entry name" value="RHAMNOSYLTRANSFERASE WBBL"/>
    <property type="match status" value="1"/>
</dbReference>
<organism evidence="6 7">
    <name type="scientific">Candidatus Blackburnbacteria bacterium RIFCSPLOWO2_01_FULL_40_20</name>
    <dbReference type="NCBI Taxonomy" id="1797519"/>
    <lineage>
        <taxon>Bacteria</taxon>
        <taxon>Candidatus Blackburniibacteriota</taxon>
    </lineage>
</organism>
<protein>
    <recommendedName>
        <fullName evidence="5">Glycosyltransferase 2-like domain-containing protein</fullName>
    </recommendedName>
</protein>
<evidence type="ECO:0000256" key="4">
    <source>
        <dbReference type="SAM" id="Phobius"/>
    </source>
</evidence>
<dbReference type="CDD" id="cd04186">
    <property type="entry name" value="GT_2_like_c"/>
    <property type="match status" value="1"/>
</dbReference>
<name>A0A1G1VC45_9BACT</name>
<keyword evidence="4" id="KW-0472">Membrane</keyword>
<dbReference type="EMBL" id="MHCC01000022">
    <property type="protein sequence ID" value="OGY13023.1"/>
    <property type="molecule type" value="Genomic_DNA"/>
</dbReference>
<feature type="transmembrane region" description="Helical" evidence="4">
    <location>
        <begin position="254"/>
        <end position="274"/>
    </location>
</feature>
<dbReference type="Pfam" id="PF00535">
    <property type="entry name" value="Glycos_transf_2"/>
    <property type="match status" value="1"/>
</dbReference>
<evidence type="ECO:0000313" key="6">
    <source>
        <dbReference type="EMBL" id="OGY13023.1"/>
    </source>
</evidence>
<feature type="domain" description="Glycosyltransferase 2-like" evidence="5">
    <location>
        <begin position="8"/>
        <end position="182"/>
    </location>
</feature>
<evidence type="ECO:0000313" key="7">
    <source>
        <dbReference type="Proteomes" id="UP000178659"/>
    </source>
</evidence>
<proteinExistence type="inferred from homology"/>
<evidence type="ECO:0000259" key="5">
    <source>
        <dbReference type="Pfam" id="PF00535"/>
    </source>
</evidence>
<comment type="caution">
    <text evidence="6">The sequence shown here is derived from an EMBL/GenBank/DDBJ whole genome shotgun (WGS) entry which is preliminary data.</text>
</comment>
<dbReference type="GO" id="GO:0016757">
    <property type="term" value="F:glycosyltransferase activity"/>
    <property type="evidence" value="ECO:0007669"/>
    <property type="project" value="UniProtKB-KW"/>
</dbReference>
<accession>A0A1G1VC45</accession>
<dbReference type="AlphaFoldDB" id="A0A1G1VC45"/>
<keyword evidence="4" id="KW-1133">Transmembrane helix</keyword>
<keyword evidence="2" id="KW-0328">Glycosyltransferase</keyword>
<evidence type="ECO:0000256" key="2">
    <source>
        <dbReference type="ARBA" id="ARBA00022676"/>
    </source>
</evidence>
<gene>
    <name evidence="6" type="ORF">A3A77_01765</name>
</gene>
<reference evidence="6 7" key="1">
    <citation type="journal article" date="2016" name="Nat. Commun.">
        <title>Thousands of microbial genomes shed light on interconnected biogeochemical processes in an aquifer system.</title>
        <authorList>
            <person name="Anantharaman K."/>
            <person name="Brown C.T."/>
            <person name="Hug L.A."/>
            <person name="Sharon I."/>
            <person name="Castelle C.J."/>
            <person name="Probst A.J."/>
            <person name="Thomas B.C."/>
            <person name="Singh A."/>
            <person name="Wilkins M.J."/>
            <person name="Karaoz U."/>
            <person name="Brodie E.L."/>
            <person name="Williams K.H."/>
            <person name="Hubbard S.S."/>
            <person name="Banfield J.F."/>
        </authorList>
    </citation>
    <scope>NUCLEOTIDE SEQUENCE [LARGE SCALE GENOMIC DNA]</scope>
</reference>
<keyword evidence="4" id="KW-0812">Transmembrane</keyword>
<evidence type="ECO:0000256" key="3">
    <source>
        <dbReference type="ARBA" id="ARBA00022679"/>
    </source>
</evidence>
<comment type="similarity">
    <text evidence="1">Belongs to the glycosyltransferase 2 family.</text>
</comment>
<keyword evidence="3" id="KW-0808">Transferase</keyword>
<dbReference type="InterPro" id="IPR001173">
    <property type="entry name" value="Glyco_trans_2-like"/>
</dbReference>
<dbReference type="Proteomes" id="UP000178659">
    <property type="component" value="Unassembled WGS sequence"/>
</dbReference>